<organism evidence="4 5">
    <name type="scientific">Flavobacterium haoranii</name>
    <dbReference type="NCBI Taxonomy" id="683124"/>
    <lineage>
        <taxon>Bacteria</taxon>
        <taxon>Pseudomonadati</taxon>
        <taxon>Bacteroidota</taxon>
        <taxon>Flavobacteriia</taxon>
        <taxon>Flavobacteriales</taxon>
        <taxon>Flavobacteriaceae</taxon>
        <taxon>Flavobacterium</taxon>
    </lineage>
</organism>
<evidence type="ECO:0000313" key="5">
    <source>
        <dbReference type="Proteomes" id="UP000184232"/>
    </source>
</evidence>
<gene>
    <name evidence="4" type="ORF">SAMN05444337_1476</name>
</gene>
<feature type="transmembrane region" description="Helical" evidence="2">
    <location>
        <begin position="12"/>
        <end position="31"/>
    </location>
</feature>
<accession>A0A1M6H9D9</accession>
<feature type="region of interest" description="Disordered" evidence="1">
    <location>
        <begin position="187"/>
        <end position="211"/>
    </location>
</feature>
<evidence type="ECO:0000313" key="4">
    <source>
        <dbReference type="EMBL" id="SHJ18852.1"/>
    </source>
</evidence>
<feature type="domain" description="PASTA" evidence="3">
    <location>
        <begin position="41"/>
        <end position="108"/>
    </location>
</feature>
<evidence type="ECO:0000256" key="1">
    <source>
        <dbReference type="SAM" id="MobiDB-lite"/>
    </source>
</evidence>
<dbReference type="InterPro" id="IPR005543">
    <property type="entry name" value="PASTA_dom"/>
</dbReference>
<dbReference type="EMBL" id="FQZH01000002">
    <property type="protein sequence ID" value="SHJ18852.1"/>
    <property type="molecule type" value="Genomic_DNA"/>
</dbReference>
<dbReference type="Proteomes" id="UP000184232">
    <property type="component" value="Unassembled WGS sequence"/>
</dbReference>
<dbReference type="AlphaFoldDB" id="A0A1M6H9D9"/>
<sequence length="211" mass="23605">MSLRKFLTSKTFFIQLAIALVSLLILSFLLLKFLDFRTNHGEEIEVPDLSKMQVQAAIEKIDELGLELILLDTVDFRKDMPPFSIVEQDPKAAIKVKDGRKIYVKVNAGEFMDVTLPALKDKTFRQVSANIKALGLNEGKITYKEHIAKDVVLEVSQNGKRLKAGDKVKKNSTLDFVLGDGKELYSADTFEEESSTPTQPETETPVEDAAQ</sequence>
<reference evidence="4 5" key="1">
    <citation type="submission" date="2016-11" db="EMBL/GenBank/DDBJ databases">
        <authorList>
            <person name="Jaros S."/>
            <person name="Januszkiewicz K."/>
            <person name="Wedrychowicz H."/>
        </authorList>
    </citation>
    <scope>NUCLEOTIDE SEQUENCE [LARGE SCALE GENOMIC DNA]</scope>
    <source>
        <strain evidence="4 5">DSM 22807</strain>
    </source>
</reference>
<dbReference type="Pfam" id="PF03793">
    <property type="entry name" value="PASTA"/>
    <property type="match status" value="1"/>
</dbReference>
<dbReference type="RefSeq" id="WP_072783566.1">
    <property type="nucleotide sequence ID" value="NZ_CP045292.1"/>
</dbReference>
<dbReference type="CDD" id="cd06577">
    <property type="entry name" value="PASTA_pknB"/>
    <property type="match status" value="1"/>
</dbReference>
<keyword evidence="2" id="KW-0812">Transmembrane</keyword>
<dbReference type="STRING" id="683124.SAMN05444337_1476"/>
<keyword evidence="5" id="KW-1185">Reference proteome</keyword>
<protein>
    <submittedName>
        <fullName evidence="4">PASTA domain-containing protein</fullName>
    </submittedName>
</protein>
<dbReference type="OrthoDB" id="9803895at2"/>
<evidence type="ECO:0000256" key="2">
    <source>
        <dbReference type="SAM" id="Phobius"/>
    </source>
</evidence>
<name>A0A1M6H9D9_9FLAO</name>
<dbReference type="SMART" id="SM00740">
    <property type="entry name" value="PASTA"/>
    <property type="match status" value="2"/>
</dbReference>
<dbReference type="Gene3D" id="3.30.10.20">
    <property type="match status" value="2"/>
</dbReference>
<keyword evidence="2" id="KW-1133">Transmembrane helix</keyword>
<dbReference type="PROSITE" id="PS51178">
    <property type="entry name" value="PASTA"/>
    <property type="match status" value="1"/>
</dbReference>
<proteinExistence type="predicted"/>
<keyword evidence="2" id="KW-0472">Membrane</keyword>
<evidence type="ECO:0000259" key="3">
    <source>
        <dbReference type="PROSITE" id="PS51178"/>
    </source>
</evidence>